<name>A0A1Y5QBL1_9GAMM</name>
<dbReference type="GO" id="GO:0005198">
    <property type="term" value="F:structural molecule activity"/>
    <property type="evidence" value="ECO:0007669"/>
    <property type="project" value="InterPro"/>
</dbReference>
<feature type="region of interest" description="Disordered" evidence="1">
    <location>
        <begin position="500"/>
        <end position="538"/>
    </location>
</feature>
<organism evidence="2">
    <name type="scientific">uncultured Stenotrophomonas sp</name>
    <dbReference type="NCBI Taxonomy" id="165438"/>
    <lineage>
        <taxon>Bacteria</taxon>
        <taxon>Pseudomonadati</taxon>
        <taxon>Pseudomonadota</taxon>
        <taxon>Gammaproteobacteria</taxon>
        <taxon>Lysobacterales</taxon>
        <taxon>Lysobacteraceae</taxon>
        <taxon>Stenotrophomonas</taxon>
        <taxon>environmental samples</taxon>
    </lineage>
</organism>
<proteinExistence type="predicted"/>
<dbReference type="InterPro" id="IPR006429">
    <property type="entry name" value="Phage_lambda_portal"/>
</dbReference>
<reference evidence="2" key="1">
    <citation type="submission" date="2016-03" db="EMBL/GenBank/DDBJ databases">
        <authorList>
            <person name="Ploux O."/>
        </authorList>
    </citation>
    <scope>NUCLEOTIDE SEQUENCE</scope>
    <source>
        <strain evidence="2">UC10</strain>
    </source>
</reference>
<accession>A0A1Y5QBL1</accession>
<evidence type="ECO:0000313" key="2">
    <source>
        <dbReference type="EMBL" id="SBV37837.1"/>
    </source>
</evidence>
<sequence length="538" mass="59650">MSKPGAVRMNLIDRGIAVFSPKMASKRMFARSILSLYEGGRSTKFRRKSRENSSSERLVVRDAATVRATVRDLERNYDLVDGALTTLVRNIVGHNGIMIEPTPRKSGEGAAYDSIDDDFARTLLDEFRLWAKRPEVTRSLSWAECQELACRSWLRDGEQFTQLVEGVVPGLRHGSAVPLSLELLEADVVPLDYEDSSKRISAGIERNAWGQPLNYWVYKEHPGNGGWSSEGALKAVPAERFLHLSVRKRLSGLRGISLLASAIDRLLDIKDYEGAERIAARLASRILGYVKRDKDMVWVPPEGVDPASPDTRDFHLDPGQMFADLLPGEELAIANPNRPNSLLGEFVMSMMRSASRAFGLSYSSMSGNYDGTYSAQRQELVEAYDGYRMMTGKFVAGFVQPIWERFVQFAIASGRVKVPAHIRPETVAQATFRGPKMPWIDPIKEANAIKALARGGIQSVTESLGERGMRLQDSVELFARERHLFDEMGLVFDTDPRHVTASGAAQTSDTPDPAESQGRSRAARSRQARGNPTTGDNA</sequence>
<evidence type="ECO:0000256" key="1">
    <source>
        <dbReference type="SAM" id="MobiDB-lite"/>
    </source>
</evidence>
<dbReference type="EMBL" id="FLTS01000001">
    <property type="protein sequence ID" value="SBV37837.1"/>
    <property type="molecule type" value="Genomic_DNA"/>
</dbReference>
<dbReference type="GO" id="GO:0019068">
    <property type="term" value="P:virion assembly"/>
    <property type="evidence" value="ECO:0007669"/>
    <property type="project" value="InterPro"/>
</dbReference>
<gene>
    <name evidence="2" type="ORF">STPYR_12780</name>
</gene>
<dbReference type="NCBIfam" id="TIGR01539">
    <property type="entry name" value="portal_lambda"/>
    <property type="match status" value="1"/>
</dbReference>
<protein>
    <submittedName>
        <fullName evidence="2">Phage portal protein, lambda family</fullName>
    </submittedName>
</protein>
<dbReference type="AlphaFoldDB" id="A0A1Y5QBL1"/>
<dbReference type="Pfam" id="PF05136">
    <property type="entry name" value="Phage_portal_2"/>
    <property type="match status" value="1"/>
</dbReference>